<evidence type="ECO:0000256" key="22">
    <source>
        <dbReference type="ARBA" id="ARBA00048679"/>
    </source>
</evidence>
<dbReference type="InterPro" id="IPR000719">
    <property type="entry name" value="Prot_kinase_dom"/>
</dbReference>
<evidence type="ECO:0000256" key="2">
    <source>
        <dbReference type="ARBA" id="ARBA00004389"/>
    </source>
</evidence>
<dbReference type="PROSITE" id="PS51450">
    <property type="entry name" value="LRR"/>
    <property type="match status" value="1"/>
</dbReference>
<dbReference type="Gene3D" id="1.10.510.10">
    <property type="entry name" value="Transferase(Phosphotransferase) domain 1"/>
    <property type="match status" value="1"/>
</dbReference>
<evidence type="ECO:0000256" key="15">
    <source>
        <dbReference type="ARBA" id="ARBA00022777"/>
    </source>
</evidence>
<evidence type="ECO:0000259" key="29">
    <source>
        <dbReference type="PROSITE" id="PS50011"/>
    </source>
</evidence>
<dbReference type="Pfam" id="PF00069">
    <property type="entry name" value="Pkinase"/>
    <property type="match status" value="1"/>
</dbReference>
<sequence>MVRASAAAFLFTALVCSSASAASPGSGSASAADVLALLSVKSALLDPAGSLASWNATNHVCRWRGVGCGRRHPERVVALRMSSFGLSGRISPSVGNLTFLRALDLGNNLLAGQMPRQVGSLSRLRLLNLSFNSLDGGIPAELGRCTRLRVLALTTNQLQGEVPVVICSLRNLVVLDLFENGLSGEISPFMANLSSIEFLRLSKNTFSGTIPPSLGGLPNLSVLSIYYNNLSGTIPTTIWNISSLTKLSVVGNQLSGEIPANAFDSLPLLQGLYMSSNQFHGSIPTSLANASNLLSFQIVQNYFTGTVPPVVRHLPGLQYLLLANNSLEANKSEDWNFMTALTNCSRLEHLELDSNRFGGLLPVSISNLSSTSLIELSFSDNEIFGHIPESIGNLIGLNVLGLENNDISGSLPSSLTMLQNLGYLSLQHNNISGSIRSIGNLSLLNYLYLDHNAFRGTIPVTIGNLTSLIEFTLANNYFTGTIPGSLFNIPTLSQQLDLAHNLLEGQIPSEIGNLKGVVWFRADSNKLSGEIPATLGQCQLLQYLNLRNNSLSGSIPFPLFGLKALENLDLSINNLSGQIPAFLGNLSTLNYLDLSFNNFDGEVPTFGVFRNTSAVSVEGNNKLCGGVQQLHLPQCSSRLSKGGHKFPVIQVVVPIVAALLGILLLFYFFLTCHKKIPNENRSTSSMQGHPKVSYSQLVKATDGFSTTNLLGSGTFGSVYKGNLEDEGSENTVVLVAIKVMKLQAPGALKSFTAECEAIRNLRHRNLVRIITACSSIDYNGNDFRAIVFDFMPNGSLEDWLHSKINNEREKRQLSLFQRVSILHDVASALDYLHFQGGTPIVHCDLKPSNVLLDAGMVAHVGDFGLAKILAEGWASLEPSTSSMGFRGTIGYAPPEYGAGHKVSTQGDIYSYGILVLETITGRRPTDNAFDGVQGLRTYVEMAIDNKVMDIIHVELVKELENEYETLSGPSEIRLDSLVSLLKLGMLCSVETPSSRISTKEIISELYVIKNSLA</sequence>
<evidence type="ECO:0000256" key="4">
    <source>
        <dbReference type="ARBA" id="ARBA00008684"/>
    </source>
</evidence>
<keyword evidence="8" id="KW-0597">Phosphoprotein</keyword>
<dbReference type="InterPro" id="IPR001611">
    <property type="entry name" value="Leu-rich_rpt"/>
</dbReference>
<evidence type="ECO:0000256" key="26">
    <source>
        <dbReference type="PROSITE-ProRule" id="PRU10141"/>
    </source>
</evidence>
<dbReference type="Gene3D" id="3.80.10.10">
    <property type="entry name" value="Ribonuclease Inhibitor"/>
    <property type="match status" value="3"/>
</dbReference>
<evidence type="ECO:0000256" key="20">
    <source>
        <dbReference type="ARBA" id="ARBA00023180"/>
    </source>
</evidence>
<dbReference type="FunFam" id="3.80.10.10:FF:000627">
    <property type="entry name" value="Probable leucine-rich repeat receptor-like protein kinase At2g33170"/>
    <property type="match status" value="1"/>
</dbReference>
<dbReference type="SMART" id="SM00369">
    <property type="entry name" value="LRR_TYP"/>
    <property type="match status" value="10"/>
</dbReference>
<dbReference type="InterPro" id="IPR051809">
    <property type="entry name" value="Plant_receptor-like_S/T_kinase"/>
</dbReference>
<dbReference type="EC" id="2.7.11.1" evidence="5"/>
<evidence type="ECO:0000256" key="28">
    <source>
        <dbReference type="SAM" id="SignalP"/>
    </source>
</evidence>
<evidence type="ECO:0000256" key="25">
    <source>
        <dbReference type="ARBA" id="ARBA00072040"/>
    </source>
</evidence>
<keyword evidence="16 26" id="KW-0067">ATP-binding</keyword>
<keyword evidence="10" id="KW-0808">Transferase</keyword>
<evidence type="ECO:0000256" key="16">
    <source>
        <dbReference type="ARBA" id="ARBA00022840"/>
    </source>
</evidence>
<feature type="binding site" evidence="26">
    <location>
        <position position="738"/>
    </location>
    <ligand>
        <name>ATP</name>
        <dbReference type="ChEBI" id="CHEBI:30616"/>
    </ligand>
</feature>
<dbReference type="PROSITE" id="PS00107">
    <property type="entry name" value="PROTEIN_KINASE_ATP"/>
    <property type="match status" value="1"/>
</dbReference>
<dbReference type="GO" id="GO:0005886">
    <property type="term" value="C:plasma membrane"/>
    <property type="evidence" value="ECO:0007669"/>
    <property type="project" value="UniProtKB-SubCell"/>
</dbReference>
<evidence type="ECO:0000256" key="18">
    <source>
        <dbReference type="ARBA" id="ARBA00023136"/>
    </source>
</evidence>
<accession>A0ABC8V9P2</accession>
<dbReference type="PROSITE" id="PS00108">
    <property type="entry name" value="PROTEIN_KINASE_ST"/>
    <property type="match status" value="1"/>
</dbReference>
<evidence type="ECO:0000256" key="8">
    <source>
        <dbReference type="ARBA" id="ARBA00022553"/>
    </source>
</evidence>
<dbReference type="AlphaFoldDB" id="A0ABC8V9P2"/>
<dbReference type="SMART" id="SM00220">
    <property type="entry name" value="S_TKc"/>
    <property type="match status" value="1"/>
</dbReference>
<dbReference type="Pfam" id="PF08263">
    <property type="entry name" value="LRRNT_2"/>
    <property type="match status" value="1"/>
</dbReference>
<dbReference type="Pfam" id="PF00560">
    <property type="entry name" value="LRR_1"/>
    <property type="match status" value="6"/>
</dbReference>
<keyword evidence="19" id="KW-0675">Receptor</keyword>
<comment type="catalytic activity">
    <reaction evidence="21">
        <text>L-threonyl-[protein] + ATP = O-phospho-L-threonyl-[protein] + ADP + H(+)</text>
        <dbReference type="Rhea" id="RHEA:46608"/>
        <dbReference type="Rhea" id="RHEA-COMP:11060"/>
        <dbReference type="Rhea" id="RHEA-COMP:11605"/>
        <dbReference type="ChEBI" id="CHEBI:15378"/>
        <dbReference type="ChEBI" id="CHEBI:30013"/>
        <dbReference type="ChEBI" id="CHEBI:30616"/>
        <dbReference type="ChEBI" id="CHEBI:61977"/>
        <dbReference type="ChEBI" id="CHEBI:456216"/>
        <dbReference type="EC" id="2.7.11.1"/>
    </reaction>
</comment>
<keyword evidence="15" id="KW-0418">Kinase</keyword>
<keyword evidence="31" id="KW-1185">Reference proteome</keyword>
<keyword evidence="12 28" id="KW-0732">Signal</keyword>
<comment type="catalytic activity">
    <reaction evidence="22">
        <text>L-seryl-[protein] + ATP = O-phospho-L-seryl-[protein] + ADP + H(+)</text>
        <dbReference type="Rhea" id="RHEA:17989"/>
        <dbReference type="Rhea" id="RHEA-COMP:9863"/>
        <dbReference type="Rhea" id="RHEA-COMP:11604"/>
        <dbReference type="ChEBI" id="CHEBI:15378"/>
        <dbReference type="ChEBI" id="CHEBI:29999"/>
        <dbReference type="ChEBI" id="CHEBI:30616"/>
        <dbReference type="ChEBI" id="CHEBI:83421"/>
        <dbReference type="ChEBI" id="CHEBI:456216"/>
        <dbReference type="EC" id="2.7.11.1"/>
    </reaction>
</comment>
<dbReference type="FunFam" id="3.80.10.10:FF:000288">
    <property type="entry name" value="LRR receptor-like serine/threonine-protein kinase EFR"/>
    <property type="match status" value="1"/>
</dbReference>
<feature type="transmembrane region" description="Helical" evidence="27">
    <location>
        <begin position="648"/>
        <end position="670"/>
    </location>
</feature>
<dbReference type="InterPro" id="IPR011009">
    <property type="entry name" value="Kinase-like_dom_sf"/>
</dbReference>
<evidence type="ECO:0000256" key="23">
    <source>
        <dbReference type="ARBA" id="ARBA00054320"/>
    </source>
</evidence>
<evidence type="ECO:0000256" key="27">
    <source>
        <dbReference type="SAM" id="Phobius"/>
    </source>
</evidence>
<keyword evidence="11 27" id="KW-0812">Transmembrane</keyword>
<evidence type="ECO:0000256" key="17">
    <source>
        <dbReference type="ARBA" id="ARBA00022989"/>
    </source>
</evidence>
<reference evidence="30" key="1">
    <citation type="submission" date="2024-10" db="EMBL/GenBank/DDBJ databases">
        <authorList>
            <person name="Ryan C."/>
        </authorList>
    </citation>
    <scope>NUCLEOTIDE SEQUENCE [LARGE SCALE GENOMIC DNA]</scope>
</reference>
<keyword evidence="17 27" id="KW-1133">Transmembrane helix</keyword>
<dbReference type="PANTHER" id="PTHR27008:SF490">
    <property type="entry name" value="OS11G0569300 PROTEIN"/>
    <property type="match status" value="1"/>
</dbReference>
<evidence type="ECO:0000256" key="1">
    <source>
        <dbReference type="ARBA" id="ARBA00004162"/>
    </source>
</evidence>
<proteinExistence type="inferred from homology"/>
<keyword evidence="6" id="KW-1003">Cell membrane</keyword>
<dbReference type="Gene3D" id="3.30.200.20">
    <property type="entry name" value="Phosphorylase Kinase, domain 1"/>
    <property type="match status" value="1"/>
</dbReference>
<dbReference type="PROSITE" id="PS50011">
    <property type="entry name" value="PROTEIN_KINASE_DOM"/>
    <property type="match status" value="1"/>
</dbReference>
<comment type="function">
    <text evidence="24">The processed protein kinase Xa21 chain released by protein cleavage after X.oryzae pv. oryzae protein Ax21 detection translocates into the nucleus where it can bind and regulate WRKY62, a transcription factor. Confers resistance to the bacterial pathogen X.oryzae pv. oryzae (Xoo).</text>
</comment>
<feature type="domain" description="Protein kinase" evidence="29">
    <location>
        <begin position="704"/>
        <end position="1007"/>
    </location>
</feature>
<evidence type="ECO:0000313" key="31">
    <source>
        <dbReference type="Proteomes" id="UP001497457"/>
    </source>
</evidence>
<dbReference type="SUPFAM" id="SSF52058">
    <property type="entry name" value="L domain-like"/>
    <property type="match status" value="2"/>
</dbReference>
<dbReference type="InterPro" id="IPR003591">
    <property type="entry name" value="Leu-rich_rpt_typical-subtyp"/>
</dbReference>
<dbReference type="Pfam" id="PF23598">
    <property type="entry name" value="LRR_14"/>
    <property type="match status" value="1"/>
</dbReference>
<evidence type="ECO:0000256" key="9">
    <source>
        <dbReference type="ARBA" id="ARBA00022614"/>
    </source>
</evidence>
<dbReference type="GO" id="GO:0005524">
    <property type="term" value="F:ATP binding"/>
    <property type="evidence" value="ECO:0007669"/>
    <property type="project" value="UniProtKB-UniRule"/>
</dbReference>
<evidence type="ECO:0000256" key="19">
    <source>
        <dbReference type="ARBA" id="ARBA00023170"/>
    </source>
</evidence>
<evidence type="ECO:0000256" key="10">
    <source>
        <dbReference type="ARBA" id="ARBA00022679"/>
    </source>
</evidence>
<evidence type="ECO:0000256" key="24">
    <source>
        <dbReference type="ARBA" id="ARBA00056628"/>
    </source>
</evidence>
<comment type="function">
    <text evidence="23">Receptor kinase that detects X.oryzae pv. oryzae protein Ax21 to promote innate immunity. Following X.oryzae pv. oryzae protein Ax21 detection, undergoes cleavage, releasing the processed protein kinase Xa21 chain.</text>
</comment>
<evidence type="ECO:0000256" key="13">
    <source>
        <dbReference type="ARBA" id="ARBA00022737"/>
    </source>
</evidence>
<dbReference type="GO" id="GO:0005789">
    <property type="term" value="C:endoplasmic reticulum membrane"/>
    <property type="evidence" value="ECO:0007669"/>
    <property type="project" value="UniProtKB-SubCell"/>
</dbReference>
<dbReference type="FunFam" id="3.80.10.10:FF:001158">
    <property type="entry name" value="Leucine-rich repeat protein kinase family protein"/>
    <property type="match status" value="1"/>
</dbReference>
<dbReference type="EMBL" id="OZ075111">
    <property type="protein sequence ID" value="CAL4886530.1"/>
    <property type="molecule type" value="Genomic_DNA"/>
</dbReference>
<dbReference type="FunFam" id="3.30.200.20:FF:000432">
    <property type="entry name" value="LRR receptor-like serine/threonine-protein kinase EFR"/>
    <property type="match status" value="1"/>
</dbReference>
<feature type="signal peptide" evidence="28">
    <location>
        <begin position="1"/>
        <end position="21"/>
    </location>
</feature>
<evidence type="ECO:0000256" key="21">
    <source>
        <dbReference type="ARBA" id="ARBA00047899"/>
    </source>
</evidence>
<keyword evidence="9" id="KW-0433">Leucine-rich repeat</keyword>
<keyword evidence="7" id="KW-0723">Serine/threonine-protein kinase</keyword>
<evidence type="ECO:0000256" key="5">
    <source>
        <dbReference type="ARBA" id="ARBA00012513"/>
    </source>
</evidence>
<keyword evidence="14 26" id="KW-0547">Nucleotide-binding</keyword>
<dbReference type="InterPro" id="IPR055414">
    <property type="entry name" value="LRR_R13L4/SHOC2-like"/>
</dbReference>
<dbReference type="GO" id="GO:0004674">
    <property type="term" value="F:protein serine/threonine kinase activity"/>
    <property type="evidence" value="ECO:0007669"/>
    <property type="project" value="UniProtKB-KW"/>
</dbReference>
<evidence type="ECO:0000313" key="30">
    <source>
        <dbReference type="EMBL" id="CAL4886530.1"/>
    </source>
</evidence>
<evidence type="ECO:0000256" key="14">
    <source>
        <dbReference type="ARBA" id="ARBA00022741"/>
    </source>
</evidence>
<dbReference type="InterPro" id="IPR013210">
    <property type="entry name" value="LRR_N_plant-typ"/>
</dbReference>
<keyword evidence="13" id="KW-0677">Repeat</keyword>
<organism evidence="30 31">
    <name type="scientific">Urochloa decumbens</name>
    <dbReference type="NCBI Taxonomy" id="240449"/>
    <lineage>
        <taxon>Eukaryota</taxon>
        <taxon>Viridiplantae</taxon>
        <taxon>Streptophyta</taxon>
        <taxon>Embryophyta</taxon>
        <taxon>Tracheophyta</taxon>
        <taxon>Spermatophyta</taxon>
        <taxon>Magnoliopsida</taxon>
        <taxon>Liliopsida</taxon>
        <taxon>Poales</taxon>
        <taxon>Poaceae</taxon>
        <taxon>PACMAD clade</taxon>
        <taxon>Panicoideae</taxon>
        <taxon>Panicodae</taxon>
        <taxon>Paniceae</taxon>
        <taxon>Melinidinae</taxon>
        <taxon>Urochloa</taxon>
    </lineage>
</organism>
<gene>
    <name evidence="30" type="ORF">URODEC1_LOCUS1198</name>
</gene>
<evidence type="ECO:0000256" key="3">
    <source>
        <dbReference type="ARBA" id="ARBA00004479"/>
    </source>
</evidence>
<feature type="chain" id="PRO_5044849500" description="Receptor kinase-like protein Xa21" evidence="28">
    <location>
        <begin position="22"/>
        <end position="1013"/>
    </location>
</feature>
<dbReference type="SUPFAM" id="SSF56112">
    <property type="entry name" value="Protein kinase-like (PK-like)"/>
    <property type="match status" value="1"/>
</dbReference>
<name>A0ABC8V9P2_9POAL</name>
<dbReference type="InterPro" id="IPR017441">
    <property type="entry name" value="Protein_kinase_ATP_BS"/>
</dbReference>
<dbReference type="PANTHER" id="PTHR27008">
    <property type="entry name" value="OS04G0122200 PROTEIN"/>
    <property type="match status" value="1"/>
</dbReference>
<dbReference type="FunFam" id="1.10.510.10:FF:000358">
    <property type="entry name" value="Putative leucine-rich repeat receptor-like serine/threonine-protein kinase"/>
    <property type="match status" value="1"/>
</dbReference>
<comment type="similarity">
    <text evidence="4">Belongs to the protein kinase superfamily. Ser/Thr protein kinase family.</text>
</comment>
<dbReference type="InterPro" id="IPR032675">
    <property type="entry name" value="LRR_dom_sf"/>
</dbReference>
<dbReference type="Proteomes" id="UP001497457">
    <property type="component" value="Chromosome 1b"/>
</dbReference>
<evidence type="ECO:0000256" key="6">
    <source>
        <dbReference type="ARBA" id="ARBA00022475"/>
    </source>
</evidence>
<evidence type="ECO:0000256" key="7">
    <source>
        <dbReference type="ARBA" id="ARBA00022527"/>
    </source>
</evidence>
<keyword evidence="18 27" id="KW-0472">Membrane</keyword>
<evidence type="ECO:0000256" key="11">
    <source>
        <dbReference type="ARBA" id="ARBA00022692"/>
    </source>
</evidence>
<comment type="subcellular location">
    <subcellularLocation>
        <location evidence="1">Cell membrane</location>
        <topology evidence="1">Single-pass membrane protein</topology>
    </subcellularLocation>
    <subcellularLocation>
        <location evidence="2">Endoplasmic reticulum membrane</location>
        <topology evidence="2">Single-pass membrane protein</topology>
    </subcellularLocation>
    <subcellularLocation>
        <location evidence="3">Membrane</location>
        <topology evidence="3">Single-pass type I membrane protein</topology>
    </subcellularLocation>
</comment>
<dbReference type="InterPro" id="IPR008271">
    <property type="entry name" value="Ser/Thr_kinase_AS"/>
</dbReference>
<evidence type="ECO:0000256" key="12">
    <source>
        <dbReference type="ARBA" id="ARBA00022729"/>
    </source>
</evidence>
<keyword evidence="20" id="KW-0325">Glycoprotein</keyword>
<protein>
    <recommendedName>
        <fullName evidence="25">Receptor kinase-like protein Xa21</fullName>
        <ecNumber evidence="5">2.7.11.1</ecNumber>
    </recommendedName>
</protein>